<dbReference type="AlphaFoldDB" id="A0A8K0TQ42"/>
<organism evidence="2 3">
    <name type="scientific">Plectosphaerella cucumerina</name>
    <dbReference type="NCBI Taxonomy" id="40658"/>
    <lineage>
        <taxon>Eukaryota</taxon>
        <taxon>Fungi</taxon>
        <taxon>Dikarya</taxon>
        <taxon>Ascomycota</taxon>
        <taxon>Pezizomycotina</taxon>
        <taxon>Sordariomycetes</taxon>
        <taxon>Hypocreomycetidae</taxon>
        <taxon>Glomerellales</taxon>
        <taxon>Plectosphaerellaceae</taxon>
        <taxon>Plectosphaerella</taxon>
    </lineage>
</organism>
<evidence type="ECO:0000313" key="2">
    <source>
        <dbReference type="EMBL" id="KAH7375985.1"/>
    </source>
</evidence>
<comment type="caution">
    <text evidence="2">The sequence shown here is derived from an EMBL/GenBank/DDBJ whole genome shotgun (WGS) entry which is preliminary data.</text>
</comment>
<feature type="region of interest" description="Disordered" evidence="1">
    <location>
        <begin position="1"/>
        <end position="27"/>
    </location>
</feature>
<name>A0A8K0TQ42_9PEZI</name>
<dbReference type="EMBL" id="JAGPXD010000001">
    <property type="protein sequence ID" value="KAH7375985.1"/>
    <property type="molecule type" value="Genomic_DNA"/>
</dbReference>
<gene>
    <name evidence="2" type="ORF">B0T11DRAFT_271365</name>
</gene>
<evidence type="ECO:0000256" key="1">
    <source>
        <dbReference type="SAM" id="MobiDB-lite"/>
    </source>
</evidence>
<accession>A0A8K0TQ42</accession>
<evidence type="ECO:0000313" key="3">
    <source>
        <dbReference type="Proteomes" id="UP000813385"/>
    </source>
</evidence>
<protein>
    <submittedName>
        <fullName evidence="2">Uncharacterized protein</fullName>
    </submittedName>
</protein>
<dbReference type="Proteomes" id="UP000813385">
    <property type="component" value="Unassembled WGS sequence"/>
</dbReference>
<reference evidence="2" key="1">
    <citation type="journal article" date="2021" name="Nat. Commun.">
        <title>Genetic determinants of endophytism in the Arabidopsis root mycobiome.</title>
        <authorList>
            <person name="Mesny F."/>
            <person name="Miyauchi S."/>
            <person name="Thiergart T."/>
            <person name="Pickel B."/>
            <person name="Atanasova L."/>
            <person name="Karlsson M."/>
            <person name="Huettel B."/>
            <person name="Barry K.W."/>
            <person name="Haridas S."/>
            <person name="Chen C."/>
            <person name="Bauer D."/>
            <person name="Andreopoulos W."/>
            <person name="Pangilinan J."/>
            <person name="LaButti K."/>
            <person name="Riley R."/>
            <person name="Lipzen A."/>
            <person name="Clum A."/>
            <person name="Drula E."/>
            <person name="Henrissat B."/>
            <person name="Kohler A."/>
            <person name="Grigoriev I.V."/>
            <person name="Martin F.M."/>
            <person name="Hacquard S."/>
        </authorList>
    </citation>
    <scope>NUCLEOTIDE SEQUENCE</scope>
    <source>
        <strain evidence="2">MPI-CAGE-AT-0016</strain>
    </source>
</reference>
<proteinExistence type="predicted"/>
<sequence length="240" mass="26141">MTSGLPAAAAIWTTEANTRPDPKSSLGFTKRRTTLVVRETTPPINRVHMAESVPPNTSMLASLLQHATEPMPLHCHHPLHFLDAGAVSQAWCYSAATDEFPATVGPLCSPAIAKLHYRCRPPVERCSATRAAVTAGCGREITIWPLLPSASPFLFSFLETSWCMRVREGSVCPSANQRTPRHAGTAIDKDGCALRLSSRAASVPCACQVPGSCHGSWWVRHVRLTGRGRLRRRRRPAGFV</sequence>
<keyword evidence="3" id="KW-1185">Reference proteome</keyword>